<dbReference type="VEuPathDB" id="TriTrypDB:LMJSD75_350017700"/>
<name>E9AEU5_LEIMA</name>
<reference evidence="5 6" key="1">
    <citation type="journal article" date="2005" name="Science">
        <title>The genome of the kinetoplastid parasite, Leishmania major.</title>
        <authorList>
            <person name="Ivens A.C."/>
            <person name="Peacock C.S."/>
            <person name="Worthey E.A."/>
            <person name="Murphy L."/>
            <person name="Aggarwal G."/>
            <person name="Berriman M."/>
            <person name="Sisk E."/>
            <person name="Rajandream M.A."/>
            <person name="Adlem E."/>
            <person name="Aert R."/>
            <person name="Anupama A."/>
            <person name="Apostolou Z."/>
            <person name="Attipoe P."/>
            <person name="Bason N."/>
            <person name="Bauser C."/>
            <person name="Beck A."/>
            <person name="Beverley S.M."/>
            <person name="Bianchettin G."/>
            <person name="Borzym K."/>
            <person name="Bothe G."/>
            <person name="Bruschi C.V."/>
            <person name="Collins M."/>
            <person name="Cadag E."/>
            <person name="Ciarloni L."/>
            <person name="Clayton C."/>
            <person name="Coulson R.M."/>
            <person name="Cronin A."/>
            <person name="Cruz A.K."/>
            <person name="Davies R.M."/>
            <person name="De Gaudenzi J."/>
            <person name="Dobson D.E."/>
            <person name="Duesterhoeft A."/>
            <person name="Fazelina G."/>
            <person name="Fosker N."/>
            <person name="Frasch A.C."/>
            <person name="Fraser A."/>
            <person name="Fuchs M."/>
            <person name="Gabel C."/>
            <person name="Goble A."/>
            <person name="Goffeau A."/>
            <person name="Harris D."/>
            <person name="Hertz-Fowler C."/>
            <person name="Hilbert H."/>
            <person name="Horn D."/>
            <person name="Huang Y."/>
            <person name="Klages S."/>
            <person name="Knights A."/>
            <person name="Kube M."/>
            <person name="Larke N."/>
            <person name="Litvin L."/>
            <person name="Lord A."/>
            <person name="Louie T."/>
            <person name="Marra M."/>
            <person name="Masuy D."/>
            <person name="Matthews K."/>
            <person name="Michaeli S."/>
            <person name="Mottram J.C."/>
            <person name="Muller-Auer S."/>
            <person name="Munden H."/>
            <person name="Nelson S."/>
            <person name="Norbertczak H."/>
            <person name="Oliver K."/>
            <person name="O'neil S."/>
            <person name="Pentony M."/>
            <person name="Pohl T.M."/>
            <person name="Price C."/>
            <person name="Purnelle B."/>
            <person name="Quail M.A."/>
            <person name="Rabbinowitsch E."/>
            <person name="Reinhardt R."/>
            <person name="Rieger M."/>
            <person name="Rinta J."/>
            <person name="Robben J."/>
            <person name="Robertson L."/>
            <person name="Ruiz J.C."/>
            <person name="Rutter S."/>
            <person name="Saunders D."/>
            <person name="Schafer M."/>
            <person name="Schein J."/>
            <person name="Schwartz D.C."/>
            <person name="Seeger K."/>
            <person name="Seyler A."/>
            <person name="Sharp S."/>
            <person name="Shin H."/>
            <person name="Sivam D."/>
            <person name="Squares R."/>
            <person name="Squares S."/>
            <person name="Tosato V."/>
            <person name="Vogt C."/>
            <person name="Volckaert G."/>
            <person name="Wambutt R."/>
            <person name="Warren T."/>
            <person name="Wedler H."/>
            <person name="Woodward J."/>
            <person name="Zhou S."/>
            <person name="Zimmermann W."/>
            <person name="Smith D.F."/>
            <person name="Blackwell J.M."/>
            <person name="Stuart K.D."/>
            <person name="Barrell B."/>
            <person name="Myler P.J."/>
        </authorList>
    </citation>
    <scope>NUCLEOTIDE SEQUENCE [LARGE SCALE GENOMIC DNA]</scope>
    <source>
        <strain evidence="6">MHOM/IL/81/Friedlin</strain>
    </source>
</reference>
<dbReference type="Proteomes" id="UP000000542">
    <property type="component" value="Chromosome 35"/>
</dbReference>
<dbReference type="HOGENOM" id="CLU_010194_9_0_1"/>
<dbReference type="InterPro" id="IPR045313">
    <property type="entry name" value="CBR1-like"/>
</dbReference>
<comment type="similarity">
    <text evidence="1 4">Belongs to the short-chain dehydrogenases/reductases (SDR) family.</text>
</comment>
<reference evidence="5 6" key="2">
    <citation type="journal article" date="2011" name="Genome Res.">
        <title>Chromosome and gene copy number variation allow major structural change between species and strains of Leishmania.</title>
        <authorList>
            <person name="Rogers M.B."/>
            <person name="Hilley J.D."/>
            <person name="Dickens N.J."/>
            <person name="Wilkes J."/>
            <person name="Bates P.A."/>
            <person name="Depledge D.P."/>
            <person name="Harris D."/>
            <person name="Her Y."/>
            <person name="Herzyk P."/>
            <person name="Imamura H."/>
            <person name="Otto T.D."/>
            <person name="Sanders M."/>
            <person name="Seeger K."/>
            <person name="Dujardin J.C."/>
            <person name="Berriman M."/>
            <person name="Smith D.F."/>
            <person name="Hertz-Fowler C."/>
            <person name="Mottram J.C."/>
        </authorList>
    </citation>
    <scope>NUCLEOTIDE SEQUENCE [LARGE SCALE GENOMIC DNA]</scope>
    <source>
        <strain evidence="6">MHOM/IL/81/Friedlin</strain>
    </source>
</reference>
<evidence type="ECO:0000256" key="1">
    <source>
        <dbReference type="ARBA" id="ARBA00006484"/>
    </source>
</evidence>
<dbReference type="GO" id="GO:0016616">
    <property type="term" value="F:oxidoreductase activity, acting on the CH-OH group of donors, NAD or NADP as acceptor"/>
    <property type="evidence" value="ECO:0007669"/>
    <property type="project" value="InterPro"/>
</dbReference>
<dbReference type="PRINTS" id="PR00080">
    <property type="entry name" value="SDRFAMILY"/>
</dbReference>
<dbReference type="VEuPathDB" id="TriTrypDB:LMJFC_350018700"/>
<dbReference type="PANTHER" id="PTHR43544">
    <property type="entry name" value="SHORT-CHAIN DEHYDROGENASE/REDUCTASE"/>
    <property type="match status" value="1"/>
</dbReference>
<evidence type="ECO:0000256" key="4">
    <source>
        <dbReference type="RuleBase" id="RU000363"/>
    </source>
</evidence>
<dbReference type="PANTHER" id="PTHR43544:SF33">
    <property type="entry name" value="C-FACTOR"/>
    <property type="match status" value="1"/>
</dbReference>
<dbReference type="GeneID" id="12982349"/>
<dbReference type="eggNOG" id="KOG1208">
    <property type="taxonomic scope" value="Eukaryota"/>
</dbReference>
<dbReference type="VEuPathDB" id="TriTrypDB:LmjF.35.1220"/>
<dbReference type="KEGG" id="lma:LMJF_35_1220"/>
<accession>E9AEU5</accession>
<proteinExistence type="inferred from homology"/>
<protein>
    <submittedName>
        <fullName evidence="5">Putative short chain dehydrogenase</fullName>
    </submittedName>
</protein>
<dbReference type="Gene3D" id="3.40.50.720">
    <property type="entry name" value="NAD(P)-binding Rossmann-like Domain"/>
    <property type="match status" value="1"/>
</dbReference>
<dbReference type="SUPFAM" id="SSF51735">
    <property type="entry name" value="NAD(P)-binding Rossmann-fold domains"/>
    <property type="match status" value="1"/>
</dbReference>
<evidence type="ECO:0000256" key="3">
    <source>
        <dbReference type="ARBA" id="ARBA00023002"/>
    </source>
</evidence>
<dbReference type="Pfam" id="PF00106">
    <property type="entry name" value="adh_short"/>
    <property type="match status" value="1"/>
</dbReference>
<dbReference type="CDD" id="cd05324">
    <property type="entry name" value="carb_red_PTCR-like_SDR_c"/>
    <property type="match status" value="1"/>
</dbReference>
<dbReference type="InterPro" id="IPR002347">
    <property type="entry name" value="SDR_fam"/>
</dbReference>
<dbReference type="OMA" id="MLTTQYA"/>
<dbReference type="VEuPathDB" id="TriTrypDB:LMJLV39_350018500"/>
<keyword evidence="6" id="KW-1185">Reference proteome</keyword>
<dbReference type="AlphaFoldDB" id="E9AEU5"/>
<dbReference type="PROSITE" id="PS00061">
    <property type="entry name" value="ADH_SHORT"/>
    <property type="match status" value="1"/>
</dbReference>
<organism evidence="5 6">
    <name type="scientific">Leishmania major</name>
    <dbReference type="NCBI Taxonomy" id="5664"/>
    <lineage>
        <taxon>Eukaryota</taxon>
        <taxon>Discoba</taxon>
        <taxon>Euglenozoa</taxon>
        <taxon>Kinetoplastea</taxon>
        <taxon>Metakinetoplastina</taxon>
        <taxon>Trypanosomatida</taxon>
        <taxon>Trypanosomatidae</taxon>
        <taxon>Leishmaniinae</taxon>
        <taxon>Leishmania</taxon>
    </lineage>
</organism>
<sequence>MKSVFITGGNRGIGLETARQMGKLGYYVIISCRDEEKAKAAIEKVSAEGVKADYVIMDVVDESSVAKAAAEVSKKVNGVLDALINNAGKAAPSGDMSRVNLDEMRRCYEVNVIGTVCVTNHFLEMVKKSSAGRIVNVGSIKGSCQLEVTALSHTPYNCSKAALNMYTVNLASSLKDTNVKVNCAHPGWVKTDMGGPQAPLEVTEGAETSVYLATLPADGPTGGFFHKRDRLPW</sequence>
<evidence type="ECO:0000313" key="6">
    <source>
        <dbReference type="Proteomes" id="UP000000542"/>
    </source>
</evidence>
<dbReference type="InterPro" id="IPR036291">
    <property type="entry name" value="NAD(P)-bd_dom_sf"/>
</dbReference>
<gene>
    <name evidence="5" type="ORF">LMJF_35_1220</name>
</gene>
<dbReference type="InterPro" id="IPR020904">
    <property type="entry name" value="Sc_DH/Rdtase_CS"/>
</dbReference>
<dbReference type="EMBL" id="FR796431">
    <property type="protein sequence ID" value="CBZ12749.1"/>
    <property type="molecule type" value="Genomic_DNA"/>
</dbReference>
<dbReference type="InParanoid" id="E9AEU5"/>
<keyword evidence="3" id="KW-0560">Oxidoreductase</keyword>
<dbReference type="STRING" id="5664.E9AEU5"/>
<keyword evidence="2" id="KW-0521">NADP</keyword>
<evidence type="ECO:0000313" key="5">
    <source>
        <dbReference type="EMBL" id="CBZ12749.1"/>
    </source>
</evidence>
<evidence type="ECO:0000256" key="2">
    <source>
        <dbReference type="ARBA" id="ARBA00022857"/>
    </source>
</evidence>
<dbReference type="PRINTS" id="PR00081">
    <property type="entry name" value="GDHRDH"/>
</dbReference>
<dbReference type="InterPro" id="IPR051468">
    <property type="entry name" value="Fungal_SecMetab_SDRs"/>
</dbReference>
<dbReference type="FunCoup" id="E9AEU5">
    <property type="interactions" value="97"/>
</dbReference>
<dbReference type="RefSeq" id="XP_003722515.1">
    <property type="nucleotide sequence ID" value="XM_003722467.1"/>
</dbReference>